<dbReference type="Pfam" id="PF20485">
    <property type="entry name" value="DUF6724"/>
    <property type="match status" value="1"/>
</dbReference>
<accession>A0AAU9C6D6</accession>
<evidence type="ECO:0000256" key="1">
    <source>
        <dbReference type="SAM" id="MobiDB-lite"/>
    </source>
</evidence>
<keyword evidence="2" id="KW-1133">Transmembrane helix</keyword>
<feature type="compositionally biased region" description="Acidic residues" evidence="1">
    <location>
        <begin position="59"/>
        <end position="70"/>
    </location>
</feature>
<name>A0AAU9C6D6_9ACTN</name>
<evidence type="ECO:0000313" key="3">
    <source>
        <dbReference type="EMBL" id="BDC91808.1"/>
    </source>
</evidence>
<evidence type="ECO:0000313" key="4">
    <source>
        <dbReference type="Proteomes" id="UP001431186"/>
    </source>
</evidence>
<gene>
    <name evidence="3" type="ORF">ATTO_16800</name>
</gene>
<organism evidence="3 4">
    <name type="scientific">Leptogranulimonas caecicola</name>
    <dbReference type="NCBI Taxonomy" id="2894156"/>
    <lineage>
        <taxon>Bacteria</taxon>
        <taxon>Bacillati</taxon>
        <taxon>Actinomycetota</taxon>
        <taxon>Coriobacteriia</taxon>
        <taxon>Coriobacteriales</taxon>
        <taxon>Kribbibacteriaceae</taxon>
        <taxon>Leptogranulimonas</taxon>
    </lineage>
</organism>
<dbReference type="InterPro" id="IPR046570">
    <property type="entry name" value="DUF6724"/>
</dbReference>
<keyword evidence="2" id="KW-0472">Membrane</keyword>
<dbReference type="Proteomes" id="UP001431186">
    <property type="component" value="Chromosome"/>
</dbReference>
<dbReference type="KEGG" id="lcal:ATTO_16800"/>
<feature type="transmembrane region" description="Helical" evidence="2">
    <location>
        <begin position="12"/>
        <end position="32"/>
    </location>
</feature>
<proteinExistence type="predicted"/>
<keyword evidence="4" id="KW-1185">Reference proteome</keyword>
<sequence>MDFFSWLFDTRAGVACLFIGGIILCLIIAFVLERRTRKQYFNHEKTDDEEGGIFSGVFGDDDEDSDSKQR</sequence>
<feature type="region of interest" description="Disordered" evidence="1">
    <location>
        <begin position="50"/>
        <end position="70"/>
    </location>
</feature>
<dbReference type="EMBL" id="AP025285">
    <property type="protein sequence ID" value="BDC91808.1"/>
    <property type="molecule type" value="Genomic_DNA"/>
</dbReference>
<keyword evidence="2" id="KW-0812">Transmembrane</keyword>
<evidence type="ECO:0000256" key="2">
    <source>
        <dbReference type="SAM" id="Phobius"/>
    </source>
</evidence>
<dbReference type="AlphaFoldDB" id="A0AAU9C6D6"/>
<reference evidence="3" key="1">
    <citation type="submission" date="2021-11" db="EMBL/GenBank/DDBJ databases">
        <title>Complete genome sequence of Atopobiaceae bacterium TOC12.</title>
        <authorList>
            <person name="Morinaga K."/>
            <person name="Kusada H."/>
            <person name="Tamaki H."/>
        </authorList>
    </citation>
    <scope>NUCLEOTIDE SEQUENCE</scope>
    <source>
        <strain evidence="3">TOC12</strain>
    </source>
</reference>
<protein>
    <recommendedName>
        <fullName evidence="5">Cbb3-type cytochrome oxidase component FixQ</fullName>
    </recommendedName>
</protein>
<dbReference type="RefSeq" id="WP_265591714.1">
    <property type="nucleotide sequence ID" value="NZ_AP025285.1"/>
</dbReference>
<evidence type="ECO:0008006" key="5">
    <source>
        <dbReference type="Google" id="ProtNLM"/>
    </source>
</evidence>